<dbReference type="InterPro" id="IPR000086">
    <property type="entry name" value="NUDIX_hydrolase_dom"/>
</dbReference>
<dbReference type="SUPFAM" id="SSF55811">
    <property type="entry name" value="Nudix"/>
    <property type="match status" value="1"/>
</dbReference>
<evidence type="ECO:0000313" key="4">
    <source>
        <dbReference type="EMBL" id="RDW15210.1"/>
    </source>
</evidence>
<feature type="domain" description="Nudix hydrolase" evidence="3">
    <location>
        <begin position="22"/>
        <end position="163"/>
    </location>
</feature>
<reference evidence="5" key="1">
    <citation type="submission" date="2017-11" db="EMBL/GenBank/DDBJ databases">
        <authorList>
            <person name="Zhu W."/>
        </authorList>
    </citation>
    <scope>NUCLEOTIDE SEQUENCE [LARGE SCALE GENOMIC DNA]</scope>
    <source>
        <strain evidence="5">CAU 1183</strain>
    </source>
</reference>
<comment type="cofactor">
    <cofactor evidence="1">
        <name>Mg(2+)</name>
        <dbReference type="ChEBI" id="CHEBI:18420"/>
    </cofactor>
</comment>
<proteinExistence type="predicted"/>
<comment type="caution">
    <text evidence="4">The sequence shown here is derived from an EMBL/GenBank/DDBJ whole genome shotgun (WGS) entry which is preliminary data.</text>
</comment>
<dbReference type="EMBL" id="PIOC01000033">
    <property type="protein sequence ID" value="RDW15210.1"/>
    <property type="molecule type" value="Genomic_DNA"/>
</dbReference>
<dbReference type="OrthoDB" id="9804442at2"/>
<sequence length="176" mass="20175">MECWQVIGKILGDFGVNEIDVVFKTDTGIFNYRVVGIWKQNGKVLIHKSVFDTNWALPGGRVTLGETSQVALIREFQEELAIDIGVGQLYWVVENFFNFKGDAFHEISFYYEVLTSDTSLLDQEAFHGPEGERLLYKWVPIETLSEYELLPSFLKTSLKKLPSHTVHIINRDGEDK</sequence>
<evidence type="ECO:0000256" key="1">
    <source>
        <dbReference type="ARBA" id="ARBA00001946"/>
    </source>
</evidence>
<dbReference type="Proteomes" id="UP000257143">
    <property type="component" value="Unassembled WGS sequence"/>
</dbReference>
<dbReference type="Pfam" id="PF00293">
    <property type="entry name" value="NUDIX"/>
    <property type="match status" value="1"/>
</dbReference>
<dbReference type="GO" id="GO:0016787">
    <property type="term" value="F:hydrolase activity"/>
    <property type="evidence" value="ECO:0007669"/>
    <property type="project" value="UniProtKB-KW"/>
</dbReference>
<evidence type="ECO:0000256" key="2">
    <source>
        <dbReference type="ARBA" id="ARBA00022801"/>
    </source>
</evidence>
<dbReference type="Gene3D" id="3.90.79.10">
    <property type="entry name" value="Nucleoside Triphosphate Pyrophosphohydrolase"/>
    <property type="match status" value="1"/>
</dbReference>
<keyword evidence="5" id="KW-1185">Reference proteome</keyword>
<dbReference type="PANTHER" id="PTHR43046">
    <property type="entry name" value="GDP-MANNOSE MANNOSYL HYDROLASE"/>
    <property type="match status" value="1"/>
</dbReference>
<dbReference type="AlphaFoldDB" id="A0A3D8PGJ8"/>
<gene>
    <name evidence="4" type="ORF">CWR48_19470</name>
</gene>
<organism evidence="4 5">
    <name type="scientific">Oceanobacillus arenosus</name>
    <dbReference type="NCBI Taxonomy" id="1229153"/>
    <lineage>
        <taxon>Bacteria</taxon>
        <taxon>Bacillati</taxon>
        <taxon>Bacillota</taxon>
        <taxon>Bacilli</taxon>
        <taxon>Bacillales</taxon>
        <taxon>Bacillaceae</taxon>
        <taxon>Oceanobacillus</taxon>
    </lineage>
</organism>
<evidence type="ECO:0000259" key="3">
    <source>
        <dbReference type="PROSITE" id="PS51462"/>
    </source>
</evidence>
<dbReference type="CDD" id="cd04688">
    <property type="entry name" value="NUDIX_Hydrolase"/>
    <property type="match status" value="1"/>
</dbReference>
<evidence type="ECO:0000313" key="5">
    <source>
        <dbReference type="Proteomes" id="UP000257143"/>
    </source>
</evidence>
<dbReference type="InterPro" id="IPR015797">
    <property type="entry name" value="NUDIX_hydrolase-like_dom_sf"/>
</dbReference>
<dbReference type="PROSITE" id="PS51462">
    <property type="entry name" value="NUDIX"/>
    <property type="match status" value="1"/>
</dbReference>
<protein>
    <submittedName>
        <fullName evidence="4">NUDIX hydrolase</fullName>
    </submittedName>
</protein>
<dbReference type="PANTHER" id="PTHR43046:SF14">
    <property type="entry name" value="MUTT_NUDIX FAMILY PROTEIN"/>
    <property type="match status" value="1"/>
</dbReference>
<accession>A0A3D8PGJ8</accession>
<keyword evidence="2 4" id="KW-0378">Hydrolase</keyword>
<name>A0A3D8PGJ8_9BACI</name>